<dbReference type="Pfam" id="PF13843">
    <property type="entry name" value="DDE_Tnp_1_7"/>
    <property type="match status" value="1"/>
</dbReference>
<dbReference type="InterPro" id="IPR029526">
    <property type="entry name" value="PGBD"/>
</dbReference>
<dbReference type="Proteomes" id="UP001174909">
    <property type="component" value="Unassembled WGS sequence"/>
</dbReference>
<evidence type="ECO:0000313" key="2">
    <source>
        <dbReference type="EMBL" id="CAI8018990.1"/>
    </source>
</evidence>
<dbReference type="EMBL" id="CASHTH010001720">
    <property type="protein sequence ID" value="CAI8018990.1"/>
    <property type="molecule type" value="Genomic_DNA"/>
</dbReference>
<dbReference type="AlphaFoldDB" id="A0AA35RWD2"/>
<dbReference type="PANTHER" id="PTHR46599:SF3">
    <property type="entry name" value="PIGGYBAC TRANSPOSABLE ELEMENT-DERIVED PROTEIN 4"/>
    <property type="match status" value="1"/>
</dbReference>
<evidence type="ECO:0000259" key="1">
    <source>
        <dbReference type="Pfam" id="PF13843"/>
    </source>
</evidence>
<feature type="non-terminal residue" evidence="2">
    <location>
        <position position="171"/>
    </location>
</feature>
<accession>A0AA35RWD2</accession>
<organism evidence="2 3">
    <name type="scientific">Geodia barretti</name>
    <name type="common">Barrett's horny sponge</name>
    <dbReference type="NCBI Taxonomy" id="519541"/>
    <lineage>
        <taxon>Eukaryota</taxon>
        <taxon>Metazoa</taxon>
        <taxon>Porifera</taxon>
        <taxon>Demospongiae</taxon>
        <taxon>Heteroscleromorpha</taxon>
        <taxon>Tetractinellida</taxon>
        <taxon>Astrophorina</taxon>
        <taxon>Geodiidae</taxon>
        <taxon>Geodia</taxon>
    </lineage>
</organism>
<keyword evidence="3" id="KW-1185">Reference proteome</keyword>
<comment type="caution">
    <text evidence="2">The sequence shown here is derived from an EMBL/GenBank/DDBJ whole genome shotgun (WGS) entry which is preliminary data.</text>
</comment>
<proteinExistence type="predicted"/>
<evidence type="ECO:0000313" key="3">
    <source>
        <dbReference type="Proteomes" id="UP001174909"/>
    </source>
</evidence>
<reference evidence="2" key="1">
    <citation type="submission" date="2023-03" db="EMBL/GenBank/DDBJ databases">
        <authorList>
            <person name="Steffen K."/>
            <person name="Cardenas P."/>
        </authorList>
    </citation>
    <scope>NUCLEOTIDE SEQUENCE</scope>
</reference>
<name>A0AA35RWD2_GEOBA</name>
<sequence length="171" mass="19508">MTAAVVLRLVEPISGLGHHIYMDNLYTSPALFLRLRSLGFGACGTRHGVPAEAKSRLEKGERCLIPVDEGMNVVQRHDKRVVSVLSTIHDDTPVPVERRSQRAPGGRETVEKPRAVVEYNKYMGGVDRGDQLLTYYGYPHHTRKWCRRAFFFLFDATVVNSYTLYRQSTRR</sequence>
<dbReference type="PANTHER" id="PTHR46599">
    <property type="entry name" value="PIGGYBAC TRANSPOSABLE ELEMENT-DERIVED PROTEIN 4"/>
    <property type="match status" value="1"/>
</dbReference>
<gene>
    <name evidence="2" type="ORF">GBAR_LOCUS11455</name>
</gene>
<protein>
    <submittedName>
        <fullName evidence="2">PiggyBac transposable element-derived protein 4</fullName>
    </submittedName>
</protein>
<feature type="domain" description="PiggyBac transposable element-derived protein" evidence="1">
    <location>
        <begin position="2"/>
        <end position="162"/>
    </location>
</feature>